<dbReference type="KEGG" id="gaw:V144x_28490"/>
<dbReference type="Proteomes" id="UP000318704">
    <property type="component" value="Chromosome"/>
</dbReference>
<gene>
    <name evidence="1" type="ORF">V144x_28490</name>
</gene>
<reference evidence="1 2" key="1">
    <citation type="submission" date="2019-03" db="EMBL/GenBank/DDBJ databases">
        <title>Deep-cultivation of Planctomycetes and their phenomic and genomic characterization uncovers novel biology.</title>
        <authorList>
            <person name="Wiegand S."/>
            <person name="Jogler M."/>
            <person name="Boedeker C."/>
            <person name="Pinto D."/>
            <person name="Vollmers J."/>
            <person name="Rivas-Marin E."/>
            <person name="Kohn T."/>
            <person name="Peeters S.H."/>
            <person name="Heuer A."/>
            <person name="Rast P."/>
            <person name="Oberbeckmann S."/>
            <person name="Bunk B."/>
            <person name="Jeske O."/>
            <person name="Meyerdierks A."/>
            <person name="Storesund J.E."/>
            <person name="Kallscheuer N."/>
            <person name="Luecker S."/>
            <person name="Lage O.M."/>
            <person name="Pohl T."/>
            <person name="Merkel B.J."/>
            <person name="Hornburger P."/>
            <person name="Mueller R.-W."/>
            <person name="Bruemmer F."/>
            <person name="Labrenz M."/>
            <person name="Spormann A.M."/>
            <person name="Op den Camp H."/>
            <person name="Overmann J."/>
            <person name="Amann R."/>
            <person name="Jetten M.S.M."/>
            <person name="Mascher T."/>
            <person name="Medema M.H."/>
            <person name="Devos D.P."/>
            <person name="Kaster A.-K."/>
            <person name="Ovreas L."/>
            <person name="Rohde M."/>
            <person name="Galperin M.Y."/>
            <person name="Jogler C."/>
        </authorList>
    </citation>
    <scope>NUCLEOTIDE SEQUENCE [LARGE SCALE GENOMIC DNA]</scope>
    <source>
        <strain evidence="1 2">V144</strain>
    </source>
</reference>
<dbReference type="EMBL" id="CP037920">
    <property type="protein sequence ID" value="QDT97374.1"/>
    <property type="molecule type" value="Genomic_DNA"/>
</dbReference>
<evidence type="ECO:0000313" key="1">
    <source>
        <dbReference type="EMBL" id="QDT97374.1"/>
    </source>
</evidence>
<evidence type="ECO:0000313" key="2">
    <source>
        <dbReference type="Proteomes" id="UP000318704"/>
    </source>
</evidence>
<organism evidence="1 2">
    <name type="scientific">Gimesia aquarii</name>
    <dbReference type="NCBI Taxonomy" id="2527964"/>
    <lineage>
        <taxon>Bacteria</taxon>
        <taxon>Pseudomonadati</taxon>
        <taxon>Planctomycetota</taxon>
        <taxon>Planctomycetia</taxon>
        <taxon>Planctomycetales</taxon>
        <taxon>Planctomycetaceae</taxon>
        <taxon>Gimesia</taxon>
    </lineage>
</organism>
<sequence>MNQRFGSINCGNAHLKPATIAADTTKATTEIHMRDVGFSNMRYKTTHIRRVYAHRGINQASSGFAVKNFLIIHYTELIEISFGNIILSI</sequence>
<accession>A0A517VWJ5</accession>
<dbReference type="AlphaFoldDB" id="A0A517VWJ5"/>
<proteinExistence type="predicted"/>
<name>A0A517VWJ5_9PLAN</name>
<protein>
    <submittedName>
        <fullName evidence="1">Uncharacterized protein</fullName>
    </submittedName>
</protein>